<dbReference type="NCBIfam" id="TIGR04134">
    <property type="entry name" value="lipo_with_rSAM"/>
    <property type="match status" value="1"/>
</dbReference>
<name>A0ABN6ZDX9_9BACE</name>
<sequence>MKNYIGKESMNFFFVGLFVFAGLSLSSCNNEDDVENYAEHTLKGVVQDQSGVAIPAVQVIVKSNQAGWKNDTLITNSEGAFAKKYKISGNADVDYNIFFNDIDGESNGSYKTDSVKVSFTKAELKDGNGSFLGSAEKEANIKLTPAE</sequence>
<evidence type="ECO:0000313" key="2">
    <source>
        <dbReference type="Proteomes" id="UP001496674"/>
    </source>
</evidence>
<organism evidence="1 2">
    <name type="scientific">Bacteroides sedimenti</name>
    <dbReference type="NCBI Taxonomy" id="2136147"/>
    <lineage>
        <taxon>Bacteria</taxon>
        <taxon>Pseudomonadati</taxon>
        <taxon>Bacteroidota</taxon>
        <taxon>Bacteroidia</taxon>
        <taxon>Bacteroidales</taxon>
        <taxon>Bacteroidaceae</taxon>
        <taxon>Bacteroides</taxon>
    </lineage>
</organism>
<protein>
    <recommendedName>
        <fullName evidence="3">Carboxypeptidase regulatory-like domain-containing protein</fullName>
    </recommendedName>
</protein>
<evidence type="ECO:0000313" key="1">
    <source>
        <dbReference type="EMBL" id="BEG99856.1"/>
    </source>
</evidence>
<proteinExistence type="predicted"/>
<dbReference type="RefSeq" id="WP_353330717.1">
    <property type="nucleotide sequence ID" value="NZ_AP028055.1"/>
</dbReference>
<accession>A0ABN6ZDX9</accession>
<gene>
    <name evidence="1" type="ORF">BSYN_21210</name>
</gene>
<dbReference type="EMBL" id="AP028055">
    <property type="protein sequence ID" value="BEG99856.1"/>
    <property type="molecule type" value="Genomic_DNA"/>
</dbReference>
<dbReference type="Proteomes" id="UP001496674">
    <property type="component" value="Chromosome"/>
</dbReference>
<dbReference type="InterPro" id="IPR026403">
    <property type="entry name" value="Lipo_with_rSAM"/>
</dbReference>
<reference evidence="1 2" key="1">
    <citation type="submission" date="2023-04" db="EMBL/GenBank/DDBJ databases">
        <title>Draft genome sequence of acteroides sedimenti strain YN3PY1.</title>
        <authorList>
            <person name="Yoshida N."/>
        </authorList>
    </citation>
    <scope>NUCLEOTIDE SEQUENCE [LARGE SCALE GENOMIC DNA]</scope>
    <source>
        <strain evidence="1 2">YN3PY1</strain>
    </source>
</reference>
<evidence type="ECO:0008006" key="3">
    <source>
        <dbReference type="Google" id="ProtNLM"/>
    </source>
</evidence>
<dbReference type="PROSITE" id="PS51257">
    <property type="entry name" value="PROKAR_LIPOPROTEIN"/>
    <property type="match status" value="1"/>
</dbReference>
<keyword evidence="2" id="KW-1185">Reference proteome</keyword>